<evidence type="ECO:0000313" key="1">
    <source>
        <dbReference type="EMBL" id="MPC19653.1"/>
    </source>
</evidence>
<keyword evidence="2" id="KW-1185">Reference proteome</keyword>
<dbReference type="AlphaFoldDB" id="A0A5B7DEG7"/>
<reference evidence="1 2" key="1">
    <citation type="submission" date="2019-05" db="EMBL/GenBank/DDBJ databases">
        <title>Another draft genome of Portunus trituberculatus and its Hox gene families provides insights of decapod evolution.</title>
        <authorList>
            <person name="Jeong J.-H."/>
            <person name="Song I."/>
            <person name="Kim S."/>
            <person name="Choi T."/>
            <person name="Kim D."/>
            <person name="Ryu S."/>
            <person name="Kim W."/>
        </authorList>
    </citation>
    <scope>NUCLEOTIDE SEQUENCE [LARGE SCALE GENOMIC DNA]</scope>
    <source>
        <tissue evidence="1">Muscle</tissue>
    </source>
</reference>
<evidence type="ECO:0000313" key="2">
    <source>
        <dbReference type="Proteomes" id="UP000324222"/>
    </source>
</evidence>
<protein>
    <submittedName>
        <fullName evidence="1">Uncharacterized protein</fullName>
    </submittedName>
</protein>
<gene>
    <name evidence="1" type="ORF">E2C01_012578</name>
</gene>
<proteinExistence type="predicted"/>
<accession>A0A5B7DEG7</accession>
<dbReference type="Proteomes" id="UP000324222">
    <property type="component" value="Unassembled WGS sequence"/>
</dbReference>
<comment type="caution">
    <text evidence="1">The sequence shown here is derived from an EMBL/GenBank/DDBJ whole genome shotgun (WGS) entry which is preliminary data.</text>
</comment>
<dbReference type="EMBL" id="VSRR010000789">
    <property type="protein sequence ID" value="MPC19653.1"/>
    <property type="molecule type" value="Genomic_DNA"/>
</dbReference>
<sequence length="61" mass="6947">MSFTSLNNDVITTSRHAKFPLRFRGKYLSFYAVLMLYAQENLGNNGHDRMVLQAPSNPPES</sequence>
<organism evidence="1 2">
    <name type="scientific">Portunus trituberculatus</name>
    <name type="common">Swimming crab</name>
    <name type="synonym">Neptunus trituberculatus</name>
    <dbReference type="NCBI Taxonomy" id="210409"/>
    <lineage>
        <taxon>Eukaryota</taxon>
        <taxon>Metazoa</taxon>
        <taxon>Ecdysozoa</taxon>
        <taxon>Arthropoda</taxon>
        <taxon>Crustacea</taxon>
        <taxon>Multicrustacea</taxon>
        <taxon>Malacostraca</taxon>
        <taxon>Eumalacostraca</taxon>
        <taxon>Eucarida</taxon>
        <taxon>Decapoda</taxon>
        <taxon>Pleocyemata</taxon>
        <taxon>Brachyura</taxon>
        <taxon>Eubrachyura</taxon>
        <taxon>Portunoidea</taxon>
        <taxon>Portunidae</taxon>
        <taxon>Portuninae</taxon>
        <taxon>Portunus</taxon>
    </lineage>
</organism>
<name>A0A5B7DEG7_PORTR</name>